<dbReference type="RefSeq" id="WP_127164144.1">
    <property type="nucleotide sequence ID" value="NZ_CP029822.1"/>
</dbReference>
<dbReference type="EMBL" id="CP029822">
    <property type="protein sequence ID" value="AZS51386.1"/>
    <property type="molecule type" value="Genomic_DNA"/>
</dbReference>
<name>A0A3Q9JNV5_9GAMM</name>
<dbReference type="InterPro" id="IPR016024">
    <property type="entry name" value="ARM-type_fold"/>
</dbReference>
<evidence type="ECO:0000313" key="2">
    <source>
        <dbReference type="Proteomes" id="UP000273143"/>
    </source>
</evidence>
<dbReference type="Gene3D" id="1.25.10.10">
    <property type="entry name" value="Leucine-rich Repeat Variant"/>
    <property type="match status" value="1"/>
</dbReference>
<dbReference type="KEGG" id="emo:DM558_11660"/>
<evidence type="ECO:0000313" key="1">
    <source>
        <dbReference type="EMBL" id="AZS51386.1"/>
    </source>
</evidence>
<reference evidence="2" key="1">
    <citation type="submission" date="2018-06" db="EMBL/GenBank/DDBJ databases">
        <title>Complete genome of Pseudomonas insecticola strain QZS01.</title>
        <authorList>
            <person name="Wang J."/>
            <person name="Su Q."/>
        </authorList>
    </citation>
    <scope>NUCLEOTIDE SEQUENCE [LARGE SCALE GENOMIC DNA]</scope>
    <source>
        <strain evidence="2">QZS01</strain>
    </source>
</reference>
<gene>
    <name evidence="1" type="ORF">DM558_11660</name>
</gene>
<dbReference type="SUPFAM" id="SSF48371">
    <property type="entry name" value="ARM repeat"/>
    <property type="match status" value="1"/>
</dbReference>
<dbReference type="AlphaFoldDB" id="A0A3Q9JNV5"/>
<proteinExistence type="predicted"/>
<dbReference type="Proteomes" id="UP000273143">
    <property type="component" value="Chromosome"/>
</dbReference>
<evidence type="ECO:0008006" key="3">
    <source>
        <dbReference type="Google" id="ProtNLM"/>
    </source>
</evidence>
<accession>A0A3Q9JNV5</accession>
<dbReference type="Pfam" id="PF13646">
    <property type="entry name" value="HEAT_2"/>
    <property type="match status" value="1"/>
</dbReference>
<sequence length="287" mass="32436">MNKNKYTLKSLVGMALQYQFDDRYDDQYWHILAQLHFWATPEIVLLGQKLYLSNNWHKRLLAVHIISQLSIKDKTGGVAHTPYAVEESQALLYKSLDDECQGVISSAICGLGHRPMPSATLRLVAFASHKNEYIRRSVAWALCANDGDSYKGDSVIEVLLTLAMDEDDDVRDWATFALGSLHEDVDSPAIREILWRNVFNENESVSGEALVGLAERKDLRVVGELKHRLTPDCNGYELHAAECIADPSLFPYLESIKQFLDDNDEASARFSFWSRLSEALVACKLKI</sequence>
<dbReference type="InterPro" id="IPR021133">
    <property type="entry name" value="HEAT_type_2"/>
</dbReference>
<protein>
    <recommendedName>
        <fullName evidence="3">HEAT repeat domain-containing protein</fullName>
    </recommendedName>
</protein>
<dbReference type="InterPro" id="IPR011989">
    <property type="entry name" value="ARM-like"/>
</dbReference>
<organism evidence="1 2">
    <name type="scientific">Entomomonas moraniae</name>
    <dbReference type="NCBI Taxonomy" id="2213226"/>
    <lineage>
        <taxon>Bacteria</taxon>
        <taxon>Pseudomonadati</taxon>
        <taxon>Pseudomonadota</taxon>
        <taxon>Gammaproteobacteria</taxon>
        <taxon>Pseudomonadales</taxon>
        <taxon>Pseudomonadaceae</taxon>
        <taxon>Entomomonas</taxon>
    </lineage>
</organism>
<keyword evidence="2" id="KW-1185">Reference proteome</keyword>
<dbReference type="PROSITE" id="PS50077">
    <property type="entry name" value="HEAT_REPEAT"/>
    <property type="match status" value="1"/>
</dbReference>